<evidence type="ECO:0000256" key="6">
    <source>
        <dbReference type="ARBA" id="ARBA00022840"/>
    </source>
</evidence>
<reference evidence="12" key="1">
    <citation type="submission" date="2023-03" db="EMBL/GenBank/DDBJ databases">
        <authorList>
            <person name="Shen W."/>
            <person name="Cai J."/>
        </authorList>
    </citation>
    <scope>NUCLEOTIDE SEQUENCE</scope>
    <source>
        <strain evidence="12">B226-2</strain>
    </source>
</reference>
<keyword evidence="6 12" id="KW-0067">ATP-binding</keyword>
<keyword evidence="3" id="KW-1003">Cell membrane</keyword>
<proteinExistence type="predicted"/>
<dbReference type="InterPro" id="IPR011527">
    <property type="entry name" value="ABC1_TM_dom"/>
</dbReference>
<dbReference type="Gene3D" id="1.20.1560.10">
    <property type="entry name" value="ABC transporter type 1, transmembrane domain"/>
    <property type="match status" value="1"/>
</dbReference>
<dbReference type="FunFam" id="3.40.50.300:FF:000221">
    <property type="entry name" value="Multidrug ABC transporter ATP-binding protein"/>
    <property type="match status" value="1"/>
</dbReference>
<keyword evidence="2" id="KW-0813">Transport</keyword>
<dbReference type="GO" id="GO:0015421">
    <property type="term" value="F:ABC-type oligopeptide transporter activity"/>
    <property type="evidence" value="ECO:0007669"/>
    <property type="project" value="TreeGrafter"/>
</dbReference>
<dbReference type="InterPro" id="IPR039421">
    <property type="entry name" value="Type_1_exporter"/>
</dbReference>
<dbReference type="AlphaFoldDB" id="A0AAW8U2A3"/>
<organism evidence="12 13">
    <name type="scientific">Enterococcus asini</name>
    <dbReference type="NCBI Taxonomy" id="57732"/>
    <lineage>
        <taxon>Bacteria</taxon>
        <taxon>Bacillati</taxon>
        <taxon>Bacillota</taxon>
        <taxon>Bacilli</taxon>
        <taxon>Lactobacillales</taxon>
        <taxon>Enterococcaceae</taxon>
        <taxon>Enterococcus</taxon>
    </lineage>
</organism>
<keyword evidence="4 9" id="KW-0812">Transmembrane</keyword>
<feature type="transmembrane region" description="Helical" evidence="9">
    <location>
        <begin position="155"/>
        <end position="174"/>
    </location>
</feature>
<dbReference type="Pfam" id="PF00664">
    <property type="entry name" value="ABC_membrane"/>
    <property type="match status" value="1"/>
</dbReference>
<dbReference type="InterPro" id="IPR003593">
    <property type="entry name" value="AAA+_ATPase"/>
</dbReference>
<dbReference type="PROSITE" id="PS50929">
    <property type="entry name" value="ABC_TM1F"/>
    <property type="match status" value="1"/>
</dbReference>
<keyword evidence="8 9" id="KW-0472">Membrane</keyword>
<dbReference type="Proteomes" id="UP001256711">
    <property type="component" value="Unassembled WGS sequence"/>
</dbReference>
<dbReference type="CDD" id="cd18548">
    <property type="entry name" value="ABC_6TM_Tm287_like"/>
    <property type="match status" value="1"/>
</dbReference>
<dbReference type="SUPFAM" id="SSF90123">
    <property type="entry name" value="ABC transporter transmembrane region"/>
    <property type="match status" value="1"/>
</dbReference>
<dbReference type="PANTHER" id="PTHR43394:SF1">
    <property type="entry name" value="ATP-BINDING CASSETTE SUB-FAMILY B MEMBER 10, MITOCHONDRIAL"/>
    <property type="match status" value="1"/>
</dbReference>
<evidence type="ECO:0000256" key="2">
    <source>
        <dbReference type="ARBA" id="ARBA00022448"/>
    </source>
</evidence>
<feature type="transmembrane region" description="Helical" evidence="9">
    <location>
        <begin position="125"/>
        <end position="149"/>
    </location>
</feature>
<keyword evidence="5" id="KW-0547">Nucleotide-binding</keyword>
<evidence type="ECO:0000256" key="7">
    <source>
        <dbReference type="ARBA" id="ARBA00022989"/>
    </source>
</evidence>
<dbReference type="EMBL" id="JARQBJ010000003">
    <property type="protein sequence ID" value="MDT2810113.1"/>
    <property type="molecule type" value="Genomic_DNA"/>
</dbReference>
<evidence type="ECO:0000256" key="1">
    <source>
        <dbReference type="ARBA" id="ARBA00004651"/>
    </source>
</evidence>
<evidence type="ECO:0000256" key="8">
    <source>
        <dbReference type="ARBA" id="ARBA00023136"/>
    </source>
</evidence>
<dbReference type="SMART" id="SM00382">
    <property type="entry name" value="AAA"/>
    <property type="match status" value="1"/>
</dbReference>
<gene>
    <name evidence="12" type="ORF">P7H43_06435</name>
</gene>
<dbReference type="PANTHER" id="PTHR43394">
    <property type="entry name" value="ATP-DEPENDENT PERMEASE MDL1, MITOCHONDRIAL"/>
    <property type="match status" value="1"/>
</dbReference>
<dbReference type="SUPFAM" id="SSF52540">
    <property type="entry name" value="P-loop containing nucleoside triphosphate hydrolases"/>
    <property type="match status" value="1"/>
</dbReference>
<feature type="transmembrane region" description="Helical" evidence="9">
    <location>
        <begin position="237"/>
        <end position="258"/>
    </location>
</feature>
<dbReference type="InterPro" id="IPR003439">
    <property type="entry name" value="ABC_transporter-like_ATP-bd"/>
</dbReference>
<dbReference type="GO" id="GO:0016887">
    <property type="term" value="F:ATP hydrolysis activity"/>
    <property type="evidence" value="ECO:0007669"/>
    <property type="project" value="InterPro"/>
</dbReference>
<comment type="subcellular location">
    <subcellularLocation>
        <location evidence="1">Cell membrane</location>
        <topology evidence="1">Multi-pass membrane protein</topology>
    </subcellularLocation>
</comment>
<evidence type="ECO:0000313" key="12">
    <source>
        <dbReference type="EMBL" id="MDT2810113.1"/>
    </source>
</evidence>
<sequence length="592" mass="64649">MLKLLIHAKNYRKQIILGPFFKFLEAVFELFLPLLMARLVDEGINAENPQVVWQMMGLMVLLSIVGLGCAVICQYYSSIASQGFGTQLRNRLMEKINELSFSQLNHFGTDSLITRTTNDVNQLQLALAMLIRLVVRAPFLSIGAVIMAFTIDWQAGLLFLLVLPLFCLLLFVIIKSSVPLYKKAQSLLDRVNQLVEQNLSGVRVIRAYTGERREVSGFHQGADNLAKVSIRVNNLSAILTPATTLILNLGILALFAQGAPWVNSGRLAQGEILALVNYMNQMLLALIVVSNLVVIFTRAAASAQRLNEVLDTPTEQPVATKATDSKDALTPDSSKDAALSPLTANTATKVQFDQVDFRYGADYGLALQDISFTIEPGMLVGITGATGSGKTTLTQLIAGFYPVTSGDIRLNDRSLAQWPPATLVEQIAQVPQKAVLFSGTIRDNLQWGKADATDDECWRALEIAQAAEFVRALPNQLDTEIFEGGQNLSGGQRQRLTIARALIKEAPLLILDDSLSALDYQTDLKLRQALNQTQKGTVMIISQRISSIAQADLILVMDQGRLVAQGTHQELAATSPAYQAILASQEEGVSHA</sequence>
<feature type="transmembrane region" description="Helical" evidence="9">
    <location>
        <begin position="52"/>
        <end position="73"/>
    </location>
</feature>
<evidence type="ECO:0000313" key="13">
    <source>
        <dbReference type="Proteomes" id="UP001256711"/>
    </source>
</evidence>
<dbReference type="PROSITE" id="PS00211">
    <property type="entry name" value="ABC_TRANSPORTER_1"/>
    <property type="match status" value="1"/>
</dbReference>
<dbReference type="InterPro" id="IPR036640">
    <property type="entry name" value="ABC1_TM_sf"/>
</dbReference>
<feature type="transmembrane region" description="Helical" evidence="9">
    <location>
        <begin position="278"/>
        <end position="297"/>
    </location>
</feature>
<feature type="domain" description="ABC transporter" evidence="10">
    <location>
        <begin position="350"/>
        <end position="584"/>
    </location>
</feature>
<keyword evidence="7 9" id="KW-1133">Transmembrane helix</keyword>
<accession>A0AAW8U2A3</accession>
<comment type="caution">
    <text evidence="12">The sequence shown here is derived from an EMBL/GenBank/DDBJ whole genome shotgun (WGS) entry which is preliminary data.</text>
</comment>
<evidence type="ECO:0000256" key="5">
    <source>
        <dbReference type="ARBA" id="ARBA00022741"/>
    </source>
</evidence>
<dbReference type="Pfam" id="PF00005">
    <property type="entry name" value="ABC_tran"/>
    <property type="match status" value="1"/>
</dbReference>
<dbReference type="GO" id="GO:0005524">
    <property type="term" value="F:ATP binding"/>
    <property type="evidence" value="ECO:0007669"/>
    <property type="project" value="UniProtKB-KW"/>
</dbReference>
<evidence type="ECO:0000256" key="3">
    <source>
        <dbReference type="ARBA" id="ARBA00022475"/>
    </source>
</evidence>
<dbReference type="RefSeq" id="WP_270597126.1">
    <property type="nucleotide sequence ID" value="NZ_JAQESC010000003.1"/>
</dbReference>
<feature type="transmembrane region" description="Helical" evidence="9">
    <location>
        <begin position="20"/>
        <end position="40"/>
    </location>
</feature>
<dbReference type="InterPro" id="IPR017871">
    <property type="entry name" value="ABC_transporter-like_CS"/>
</dbReference>
<evidence type="ECO:0000256" key="9">
    <source>
        <dbReference type="SAM" id="Phobius"/>
    </source>
</evidence>
<dbReference type="InterPro" id="IPR027417">
    <property type="entry name" value="P-loop_NTPase"/>
</dbReference>
<feature type="domain" description="ABC transmembrane type-1" evidence="11">
    <location>
        <begin position="16"/>
        <end position="298"/>
    </location>
</feature>
<evidence type="ECO:0000259" key="11">
    <source>
        <dbReference type="PROSITE" id="PS50929"/>
    </source>
</evidence>
<protein>
    <submittedName>
        <fullName evidence="12">ABC transporter ATP-binding protein</fullName>
    </submittedName>
</protein>
<dbReference type="GO" id="GO:0005886">
    <property type="term" value="C:plasma membrane"/>
    <property type="evidence" value="ECO:0007669"/>
    <property type="project" value="UniProtKB-SubCell"/>
</dbReference>
<evidence type="ECO:0000256" key="4">
    <source>
        <dbReference type="ARBA" id="ARBA00022692"/>
    </source>
</evidence>
<dbReference type="Gene3D" id="3.40.50.300">
    <property type="entry name" value="P-loop containing nucleotide triphosphate hydrolases"/>
    <property type="match status" value="1"/>
</dbReference>
<name>A0AAW8U2A3_9ENTE</name>
<dbReference type="PROSITE" id="PS50893">
    <property type="entry name" value="ABC_TRANSPORTER_2"/>
    <property type="match status" value="1"/>
</dbReference>
<evidence type="ECO:0000259" key="10">
    <source>
        <dbReference type="PROSITE" id="PS50893"/>
    </source>
</evidence>